<feature type="transmembrane region" description="Helical" evidence="6">
    <location>
        <begin position="58"/>
        <end position="76"/>
    </location>
</feature>
<dbReference type="PANTHER" id="PTHR43229">
    <property type="entry name" value="NODULATION PROTEIN J"/>
    <property type="match status" value="1"/>
</dbReference>
<feature type="transmembrane region" description="Helical" evidence="6">
    <location>
        <begin position="129"/>
        <end position="157"/>
    </location>
</feature>
<comment type="caution">
    <text evidence="8">The sequence shown here is derived from an EMBL/GenBank/DDBJ whole genome shotgun (WGS) entry which is preliminary data.</text>
</comment>
<dbReference type="RefSeq" id="WP_179718745.1">
    <property type="nucleotide sequence ID" value="NZ_JACBZT010000001.1"/>
</dbReference>
<gene>
    <name evidence="8" type="ORF">GGQ55_003401</name>
</gene>
<evidence type="ECO:0000313" key="8">
    <source>
        <dbReference type="EMBL" id="NYJ07123.1"/>
    </source>
</evidence>
<evidence type="ECO:0000259" key="7">
    <source>
        <dbReference type="PROSITE" id="PS51012"/>
    </source>
</evidence>
<feature type="transmembrane region" description="Helical" evidence="6">
    <location>
        <begin position="164"/>
        <end position="183"/>
    </location>
</feature>
<dbReference type="PROSITE" id="PS51012">
    <property type="entry name" value="ABC_TM2"/>
    <property type="match status" value="1"/>
</dbReference>
<dbReference type="GO" id="GO:0140359">
    <property type="term" value="F:ABC-type transporter activity"/>
    <property type="evidence" value="ECO:0007669"/>
    <property type="project" value="InterPro"/>
</dbReference>
<feature type="transmembrane region" description="Helical" evidence="6">
    <location>
        <begin position="18"/>
        <end position="38"/>
    </location>
</feature>
<evidence type="ECO:0000256" key="2">
    <source>
        <dbReference type="ARBA" id="ARBA00022692"/>
    </source>
</evidence>
<feature type="domain" description="ABC transmembrane type-2" evidence="7">
    <location>
        <begin position="17"/>
        <end position="241"/>
    </location>
</feature>
<dbReference type="PIRSF" id="PIRSF006648">
    <property type="entry name" value="DrrB"/>
    <property type="match status" value="1"/>
</dbReference>
<keyword evidence="2 6" id="KW-0812">Transmembrane</keyword>
<dbReference type="InterPro" id="IPR051784">
    <property type="entry name" value="Nod_factor_ABC_transporter"/>
</dbReference>
<evidence type="ECO:0000313" key="9">
    <source>
        <dbReference type="Proteomes" id="UP000541969"/>
    </source>
</evidence>
<dbReference type="Pfam" id="PF12698">
    <property type="entry name" value="ABC2_membrane_3"/>
    <property type="match status" value="1"/>
</dbReference>
<protein>
    <submittedName>
        <fullName evidence="8">ABC-2 type transport system permease protein</fullName>
    </submittedName>
</protein>
<dbReference type="AlphaFoldDB" id="A0A853CMA0"/>
<dbReference type="InterPro" id="IPR013525">
    <property type="entry name" value="ABC2_TM"/>
</dbReference>
<comment type="subcellular location">
    <subcellularLocation>
        <location evidence="1">Membrane</location>
        <topology evidence="1">Multi-pass membrane protein</topology>
    </subcellularLocation>
</comment>
<proteinExistence type="predicted"/>
<evidence type="ECO:0000256" key="1">
    <source>
        <dbReference type="ARBA" id="ARBA00004141"/>
    </source>
</evidence>
<name>A0A853CMA0_9ACTN</name>
<feature type="transmembrane region" description="Helical" evidence="6">
    <location>
        <begin position="217"/>
        <end position="238"/>
    </location>
</feature>
<dbReference type="EMBL" id="JACBZT010000001">
    <property type="protein sequence ID" value="NYJ07123.1"/>
    <property type="molecule type" value="Genomic_DNA"/>
</dbReference>
<keyword evidence="3 6" id="KW-1133">Transmembrane helix</keyword>
<accession>A0A853CMA0</accession>
<keyword evidence="9" id="KW-1185">Reference proteome</keyword>
<keyword evidence="4 6" id="KW-0472">Membrane</keyword>
<dbReference type="InterPro" id="IPR000412">
    <property type="entry name" value="ABC_2_transport"/>
</dbReference>
<dbReference type="InterPro" id="IPR047817">
    <property type="entry name" value="ABC2_TM_bact-type"/>
</dbReference>
<dbReference type="GO" id="GO:0043190">
    <property type="term" value="C:ATP-binding cassette (ABC) transporter complex"/>
    <property type="evidence" value="ECO:0007669"/>
    <property type="project" value="InterPro"/>
</dbReference>
<organism evidence="8 9">
    <name type="scientific">Petropleomorpha daqingensis</name>
    <dbReference type="NCBI Taxonomy" id="2026353"/>
    <lineage>
        <taxon>Bacteria</taxon>
        <taxon>Bacillati</taxon>
        <taxon>Actinomycetota</taxon>
        <taxon>Actinomycetes</taxon>
        <taxon>Geodermatophilales</taxon>
        <taxon>Geodermatophilaceae</taxon>
        <taxon>Petropleomorpha</taxon>
    </lineage>
</organism>
<dbReference type="Proteomes" id="UP000541969">
    <property type="component" value="Unassembled WGS sequence"/>
</dbReference>
<feature type="transmembrane region" description="Helical" evidence="6">
    <location>
        <begin position="97"/>
        <end position="123"/>
    </location>
</feature>
<sequence>MSALLAFQLRRVGRNRQYLLFTVLLPALFTVFFVKVFGGQAGSGARYQDFAATYMVSMMAYGALGAALGATIRIAFDRASGWLRQLHVLPVPTSRVFAVDVVVGALLTLPSLLVVALVGRFITGVELPLLRWIALVGVLWLGSIAFVALGLLVGLALDEKAAGGAIGFLGVVLAALGGLWVPVEIFPAGLRDVAHGLPSYWYAQLGRDVAAGSGPSAAAVLALAGFTAVFAALAVLVARRRPLHAVSG</sequence>
<evidence type="ECO:0000256" key="5">
    <source>
        <dbReference type="ARBA" id="ARBA00023251"/>
    </source>
</evidence>
<dbReference type="PANTHER" id="PTHR43229:SF2">
    <property type="entry name" value="NODULATION PROTEIN J"/>
    <property type="match status" value="1"/>
</dbReference>
<evidence type="ECO:0000256" key="4">
    <source>
        <dbReference type="ARBA" id="ARBA00023136"/>
    </source>
</evidence>
<reference evidence="8 9" key="1">
    <citation type="submission" date="2020-07" db="EMBL/GenBank/DDBJ databases">
        <title>Sequencing the genomes of 1000 actinobacteria strains.</title>
        <authorList>
            <person name="Klenk H.-P."/>
        </authorList>
    </citation>
    <scope>NUCLEOTIDE SEQUENCE [LARGE SCALE GENOMIC DNA]</scope>
    <source>
        <strain evidence="8 9">DSM 104001</strain>
    </source>
</reference>
<evidence type="ECO:0000256" key="3">
    <source>
        <dbReference type="ARBA" id="ARBA00022989"/>
    </source>
</evidence>
<dbReference type="GO" id="GO:0046677">
    <property type="term" value="P:response to antibiotic"/>
    <property type="evidence" value="ECO:0007669"/>
    <property type="project" value="UniProtKB-KW"/>
</dbReference>
<evidence type="ECO:0000256" key="6">
    <source>
        <dbReference type="SAM" id="Phobius"/>
    </source>
</evidence>
<keyword evidence="5" id="KW-0046">Antibiotic resistance</keyword>